<organism evidence="2 3">
    <name type="scientific">Actinokineospora soli</name>
    <dbReference type="NCBI Taxonomy" id="1048753"/>
    <lineage>
        <taxon>Bacteria</taxon>
        <taxon>Bacillati</taxon>
        <taxon>Actinomycetota</taxon>
        <taxon>Actinomycetes</taxon>
        <taxon>Pseudonocardiales</taxon>
        <taxon>Pseudonocardiaceae</taxon>
        <taxon>Actinokineospora</taxon>
    </lineage>
</organism>
<accession>A0ABW2TWG5</accession>
<comment type="caution">
    <text evidence="2">The sequence shown here is derived from an EMBL/GenBank/DDBJ whole genome shotgun (WGS) entry which is preliminary data.</text>
</comment>
<evidence type="ECO:0000313" key="2">
    <source>
        <dbReference type="EMBL" id="MFC7618202.1"/>
    </source>
</evidence>
<feature type="region of interest" description="Disordered" evidence="1">
    <location>
        <begin position="206"/>
        <end position="230"/>
    </location>
</feature>
<evidence type="ECO:0008006" key="4">
    <source>
        <dbReference type="Google" id="ProtNLM"/>
    </source>
</evidence>
<keyword evidence="3" id="KW-1185">Reference proteome</keyword>
<name>A0ABW2TWG5_9PSEU</name>
<reference evidence="3" key="1">
    <citation type="journal article" date="2019" name="Int. J. Syst. Evol. Microbiol.">
        <title>The Global Catalogue of Microorganisms (GCM) 10K type strain sequencing project: providing services to taxonomists for standard genome sequencing and annotation.</title>
        <authorList>
            <consortium name="The Broad Institute Genomics Platform"/>
            <consortium name="The Broad Institute Genome Sequencing Center for Infectious Disease"/>
            <person name="Wu L."/>
            <person name="Ma J."/>
        </authorList>
    </citation>
    <scope>NUCLEOTIDE SEQUENCE [LARGE SCALE GENOMIC DNA]</scope>
    <source>
        <strain evidence="3">JCM 17695</strain>
    </source>
</reference>
<evidence type="ECO:0000313" key="3">
    <source>
        <dbReference type="Proteomes" id="UP001596512"/>
    </source>
</evidence>
<protein>
    <recommendedName>
        <fullName evidence="4">PPE family protein</fullName>
    </recommendedName>
</protein>
<feature type="compositionally biased region" description="Pro residues" evidence="1">
    <location>
        <begin position="210"/>
        <end position="224"/>
    </location>
</feature>
<dbReference type="EMBL" id="JBHTEY010000004">
    <property type="protein sequence ID" value="MFC7618202.1"/>
    <property type="molecule type" value="Genomic_DNA"/>
</dbReference>
<proteinExistence type="predicted"/>
<dbReference type="InterPro" id="IPR038332">
    <property type="entry name" value="PPE_sf"/>
</dbReference>
<gene>
    <name evidence="2" type="ORF">ACFQV2_37265</name>
</gene>
<evidence type="ECO:0000256" key="1">
    <source>
        <dbReference type="SAM" id="MobiDB-lite"/>
    </source>
</evidence>
<dbReference type="Proteomes" id="UP001596512">
    <property type="component" value="Unassembled WGS sequence"/>
</dbReference>
<sequence length="230" mass="23773">MSATDPAWLTGLLTDFRRNGGGEVPTPPAPGVDLRPAPDLPEGNYLARPHAELIALVAEDADPDEVGRLGALYREAGAAMAGFCDDVAAAVRESGPDWQGAAGEAARRFLSETGAWAARAGGAAQQAGDRLDEQAAALASARNAMPAERPFDYDAAMADLRATTDPIAFATKAAGYAEEYRRSRAAHEEAARVLAQYDRRLAEASALPAFAPPPSAGGSVPPPRGASHAG</sequence>
<feature type="region of interest" description="Disordered" evidence="1">
    <location>
        <begin position="16"/>
        <end position="43"/>
    </location>
</feature>
<dbReference type="Gene3D" id="1.20.1260.20">
    <property type="entry name" value="PPE superfamily"/>
    <property type="match status" value="1"/>
</dbReference>